<dbReference type="OrthoDB" id="9810247at2"/>
<dbReference type="SUPFAM" id="SSF53335">
    <property type="entry name" value="S-adenosyl-L-methionine-dependent methyltransferases"/>
    <property type="match status" value="1"/>
</dbReference>
<evidence type="ECO:0000313" key="2">
    <source>
        <dbReference type="Proteomes" id="UP000194798"/>
    </source>
</evidence>
<comment type="caution">
    <text evidence="1">The sequence shown here is derived from an EMBL/GenBank/DDBJ whole genome shotgun (WGS) entry which is preliminary data.</text>
</comment>
<reference evidence="1 2" key="1">
    <citation type="submission" date="2016-12" db="EMBL/GenBank/DDBJ databases">
        <title>Thioflexothrix psekupsii D3 genome sequencing and assembly.</title>
        <authorList>
            <person name="Fomenkov A."/>
            <person name="Vincze T."/>
            <person name="Grabovich M."/>
            <person name="Anton B.P."/>
            <person name="Dubinina G."/>
            <person name="Orlova M."/>
            <person name="Belousova E."/>
            <person name="Roberts R.J."/>
        </authorList>
    </citation>
    <scope>NUCLEOTIDE SEQUENCE [LARGE SCALE GENOMIC DNA]</scope>
    <source>
        <strain evidence="1">D3</strain>
    </source>
</reference>
<organism evidence="1 2">
    <name type="scientific">Thioflexithrix psekupsensis</name>
    <dbReference type="NCBI Taxonomy" id="1570016"/>
    <lineage>
        <taxon>Bacteria</taxon>
        <taxon>Pseudomonadati</taxon>
        <taxon>Pseudomonadota</taxon>
        <taxon>Gammaproteobacteria</taxon>
        <taxon>Thiotrichales</taxon>
        <taxon>Thioflexithrix</taxon>
    </lineage>
</organism>
<evidence type="ECO:0000313" key="1">
    <source>
        <dbReference type="EMBL" id="OUD12372.1"/>
    </source>
</evidence>
<dbReference type="EMBL" id="MSLT01000023">
    <property type="protein sequence ID" value="OUD12372.1"/>
    <property type="molecule type" value="Genomic_DNA"/>
</dbReference>
<dbReference type="CDD" id="cd02440">
    <property type="entry name" value="AdoMet_MTases"/>
    <property type="match status" value="1"/>
</dbReference>
<dbReference type="AlphaFoldDB" id="A0A251X5E9"/>
<name>A0A251X5E9_9GAMM</name>
<dbReference type="PANTHER" id="PTHR43861:SF1">
    <property type="entry name" value="TRANS-ACONITATE 2-METHYLTRANSFERASE"/>
    <property type="match status" value="1"/>
</dbReference>
<dbReference type="RefSeq" id="WP_086489322.1">
    <property type="nucleotide sequence ID" value="NZ_MSLT01000023.1"/>
</dbReference>
<dbReference type="PANTHER" id="PTHR43861">
    <property type="entry name" value="TRANS-ACONITATE 2-METHYLTRANSFERASE-RELATED"/>
    <property type="match status" value="1"/>
</dbReference>
<proteinExistence type="predicted"/>
<keyword evidence="2" id="KW-1185">Reference proteome</keyword>
<dbReference type="Gene3D" id="3.40.50.150">
    <property type="entry name" value="Vaccinia Virus protein VP39"/>
    <property type="match status" value="1"/>
</dbReference>
<dbReference type="Pfam" id="PF13489">
    <property type="entry name" value="Methyltransf_23"/>
    <property type="match status" value="1"/>
</dbReference>
<protein>
    <submittedName>
        <fullName evidence="1">Uncharacterized protein</fullName>
    </submittedName>
</protein>
<gene>
    <name evidence="1" type="ORF">TPSD3_14775</name>
</gene>
<dbReference type="Proteomes" id="UP000194798">
    <property type="component" value="Unassembled WGS sequence"/>
</dbReference>
<sequence>MIPYFPPRYLFRRYEILRHIRPAESFLEVGAGGLALSSELTRYFKQGHAIDFSPDIAEIYRQLPDKIREKLTFQYGDIYQLSPDKKYGCIIACEVMEHVEDDVQFLHILKSLLTPQGQLILSVPARMKFWTIHDDIVGHLRRYEKAELIQLMQRVGFESVKIMAYGYPFVNGLHFLRALYAKKQAVIKQQWTAEQQTQHSGIHHVPSSWNILGLFVNPYTFLPLNWIAQLFNHSDLSEGYLIIAQVEKKP</sequence>
<dbReference type="InterPro" id="IPR029063">
    <property type="entry name" value="SAM-dependent_MTases_sf"/>
</dbReference>
<accession>A0A251X5E9</accession>